<proteinExistence type="inferred from homology"/>
<dbReference type="SUPFAM" id="SSF53822">
    <property type="entry name" value="Periplasmic binding protein-like I"/>
    <property type="match status" value="1"/>
</dbReference>
<feature type="non-terminal residue" evidence="5">
    <location>
        <position position="1"/>
    </location>
</feature>
<dbReference type="CDD" id="cd01536">
    <property type="entry name" value="PBP1_ABC_sugar_binding-like"/>
    <property type="match status" value="1"/>
</dbReference>
<dbReference type="PANTHER" id="PTHR46847">
    <property type="entry name" value="D-ALLOSE-BINDING PERIPLASMIC PROTEIN-RELATED"/>
    <property type="match status" value="1"/>
</dbReference>
<dbReference type="AlphaFoldDB" id="A0A383EXR9"/>
<comment type="similarity">
    <text evidence="2">Belongs to the bacterial solute-binding protein 2 family.</text>
</comment>
<dbReference type="InterPro" id="IPR028082">
    <property type="entry name" value="Peripla_BP_I"/>
</dbReference>
<sequence>HYFPSIPDSIEEQASLIEKALGDKPDGILLSPVHPTALDSMIQKIVKAEIPLVFFVSRSENIEAQTFVTSDNYKLAAAIANYLINKFTGSGNIVIVEGSLNSGTSYPRLKGFLDASASHPNVRVVAKCCGNYQREDARVAMKDILANHKNIEGVLAANDYMAFGILDALNEFGRYASLVGINAMPQAITAIKAGKMEATAAYDAMKMACMATYAAIRTLNGLPVPPIIE</sequence>
<dbReference type="GO" id="GO:0030313">
    <property type="term" value="C:cell envelope"/>
    <property type="evidence" value="ECO:0007669"/>
    <property type="project" value="UniProtKB-SubCell"/>
</dbReference>
<comment type="subcellular location">
    <subcellularLocation>
        <location evidence="1">Cell envelope</location>
    </subcellularLocation>
</comment>
<dbReference type="PANTHER" id="PTHR46847:SF1">
    <property type="entry name" value="D-ALLOSE-BINDING PERIPLASMIC PROTEIN-RELATED"/>
    <property type="match status" value="1"/>
</dbReference>
<name>A0A383EXR9_9ZZZZ</name>
<dbReference type="EMBL" id="UINC01229498">
    <property type="protein sequence ID" value="SVE61233.1"/>
    <property type="molecule type" value="Genomic_DNA"/>
</dbReference>
<evidence type="ECO:0000313" key="5">
    <source>
        <dbReference type="EMBL" id="SVE61233.1"/>
    </source>
</evidence>
<evidence type="ECO:0000256" key="2">
    <source>
        <dbReference type="ARBA" id="ARBA00007639"/>
    </source>
</evidence>
<evidence type="ECO:0000259" key="4">
    <source>
        <dbReference type="Pfam" id="PF13407"/>
    </source>
</evidence>
<feature type="domain" description="Periplasmic binding protein" evidence="4">
    <location>
        <begin position="9"/>
        <end position="221"/>
    </location>
</feature>
<feature type="non-terminal residue" evidence="5">
    <location>
        <position position="229"/>
    </location>
</feature>
<evidence type="ECO:0000256" key="3">
    <source>
        <dbReference type="ARBA" id="ARBA00022729"/>
    </source>
</evidence>
<dbReference type="GO" id="GO:0030246">
    <property type="term" value="F:carbohydrate binding"/>
    <property type="evidence" value="ECO:0007669"/>
    <property type="project" value="UniProtKB-ARBA"/>
</dbReference>
<dbReference type="Pfam" id="PF13407">
    <property type="entry name" value="Peripla_BP_4"/>
    <property type="match status" value="1"/>
</dbReference>
<dbReference type="Gene3D" id="3.40.50.2300">
    <property type="match status" value="2"/>
</dbReference>
<keyword evidence="3" id="KW-0732">Signal</keyword>
<reference evidence="5" key="1">
    <citation type="submission" date="2018-05" db="EMBL/GenBank/DDBJ databases">
        <authorList>
            <person name="Lanie J.A."/>
            <person name="Ng W.-L."/>
            <person name="Kazmierczak K.M."/>
            <person name="Andrzejewski T.M."/>
            <person name="Davidsen T.M."/>
            <person name="Wayne K.J."/>
            <person name="Tettelin H."/>
            <person name="Glass J.I."/>
            <person name="Rusch D."/>
            <person name="Podicherti R."/>
            <person name="Tsui H.-C.T."/>
            <person name="Winkler M.E."/>
        </authorList>
    </citation>
    <scope>NUCLEOTIDE SEQUENCE</scope>
</reference>
<dbReference type="InterPro" id="IPR025997">
    <property type="entry name" value="SBP_2_dom"/>
</dbReference>
<accession>A0A383EXR9</accession>
<protein>
    <recommendedName>
        <fullName evidence="4">Periplasmic binding protein domain-containing protein</fullName>
    </recommendedName>
</protein>
<organism evidence="5">
    <name type="scientific">marine metagenome</name>
    <dbReference type="NCBI Taxonomy" id="408172"/>
    <lineage>
        <taxon>unclassified sequences</taxon>
        <taxon>metagenomes</taxon>
        <taxon>ecological metagenomes</taxon>
    </lineage>
</organism>
<gene>
    <name evidence="5" type="ORF">METZ01_LOCUS514087</name>
</gene>
<evidence type="ECO:0000256" key="1">
    <source>
        <dbReference type="ARBA" id="ARBA00004196"/>
    </source>
</evidence>